<dbReference type="InterPro" id="IPR036097">
    <property type="entry name" value="HisK_dim/P_sf"/>
</dbReference>
<dbReference type="InterPro" id="IPR004358">
    <property type="entry name" value="Sig_transdc_His_kin-like_C"/>
</dbReference>
<name>A0A8E2I577_9BACI</name>
<dbReference type="Proteomes" id="UP000189761">
    <property type="component" value="Unassembled WGS sequence"/>
</dbReference>
<dbReference type="EC" id="2.7.13.3" evidence="2"/>
<organism evidence="10 11">
    <name type="scientific">Heyndrickxia oleronia</name>
    <dbReference type="NCBI Taxonomy" id="38875"/>
    <lineage>
        <taxon>Bacteria</taxon>
        <taxon>Bacillati</taxon>
        <taxon>Bacillota</taxon>
        <taxon>Bacilli</taxon>
        <taxon>Bacillales</taxon>
        <taxon>Bacillaceae</taxon>
        <taxon>Heyndrickxia</taxon>
    </lineage>
</organism>
<keyword evidence="4" id="KW-0808">Transferase</keyword>
<dbReference type="SMART" id="SM00387">
    <property type="entry name" value="HATPase_c"/>
    <property type="match status" value="1"/>
</dbReference>
<keyword evidence="8" id="KW-0902">Two-component regulatory system</keyword>
<dbReference type="Pfam" id="PF00512">
    <property type="entry name" value="HisKA"/>
    <property type="match status" value="1"/>
</dbReference>
<dbReference type="InterPro" id="IPR003594">
    <property type="entry name" value="HATPase_dom"/>
</dbReference>
<dbReference type="GO" id="GO:0000155">
    <property type="term" value="F:phosphorelay sensor kinase activity"/>
    <property type="evidence" value="ECO:0007669"/>
    <property type="project" value="InterPro"/>
</dbReference>
<dbReference type="PRINTS" id="PR00344">
    <property type="entry name" value="BCTRLSENSOR"/>
</dbReference>
<dbReference type="SUPFAM" id="SSF55874">
    <property type="entry name" value="ATPase domain of HSP90 chaperone/DNA topoisomerase II/histidine kinase"/>
    <property type="match status" value="1"/>
</dbReference>
<protein>
    <recommendedName>
        <fullName evidence="2">histidine kinase</fullName>
        <ecNumber evidence="2">2.7.13.3</ecNumber>
    </recommendedName>
</protein>
<dbReference type="RefSeq" id="WP_071977260.1">
    <property type="nucleotide sequence ID" value="NZ_CP065424.1"/>
</dbReference>
<dbReference type="GO" id="GO:0005524">
    <property type="term" value="F:ATP binding"/>
    <property type="evidence" value="ECO:0007669"/>
    <property type="project" value="UniProtKB-KW"/>
</dbReference>
<dbReference type="InterPro" id="IPR018984">
    <property type="entry name" value="Histidine_kinase_N"/>
</dbReference>
<accession>A0A8E2I577</accession>
<evidence type="ECO:0000256" key="3">
    <source>
        <dbReference type="ARBA" id="ARBA00022553"/>
    </source>
</evidence>
<feature type="domain" description="Histidine kinase" evidence="9">
    <location>
        <begin position="165"/>
        <end position="369"/>
    </location>
</feature>
<keyword evidence="11" id="KW-1185">Reference proteome</keyword>
<dbReference type="Pfam" id="PF02518">
    <property type="entry name" value="HATPase_c"/>
    <property type="match status" value="1"/>
</dbReference>
<evidence type="ECO:0000256" key="8">
    <source>
        <dbReference type="ARBA" id="ARBA00023012"/>
    </source>
</evidence>
<reference evidence="10 11" key="1">
    <citation type="submission" date="2017-01" db="EMBL/GenBank/DDBJ databases">
        <title>Draft genome sequence of Bacillus oleronius.</title>
        <authorList>
            <person name="Allam M."/>
        </authorList>
    </citation>
    <scope>NUCLEOTIDE SEQUENCE [LARGE SCALE GENOMIC DNA]</scope>
    <source>
        <strain evidence="10 11">DSM 9356</strain>
    </source>
</reference>
<evidence type="ECO:0000313" key="11">
    <source>
        <dbReference type="Proteomes" id="UP000189761"/>
    </source>
</evidence>
<dbReference type="InterPro" id="IPR003661">
    <property type="entry name" value="HisK_dim/P_dom"/>
</dbReference>
<evidence type="ECO:0000256" key="6">
    <source>
        <dbReference type="ARBA" id="ARBA00022777"/>
    </source>
</evidence>
<sequence length="369" mass="42775">MIPLRNDIVSFLEKNKEPFLMSWEKQTIITGKDSINDFIFLYGDVMYDLLYKSIILTYEEMNLLIEPFAKKIARDRMIEQIGMGEFVYKINIGKTILCKDLLQHFSDIGDFPPFLDRICHVFDKFLFYAVTHYTDIKDQIIEEKNQYITSTHHERLTLLGQMTSSFVHEFRNPLTSIHGFVQLLRSEHPTLPYLDIIANELEQLKFSISQFLMLSKKEIIELEKTSFSLNELIDEVLSFLYPRILEVNVEIQKNFLHELTIHGFKDAIRQVLINIIFNAVDVLKNIKNPIIQIELDQTTQSVILDIANNGPRISEGLVDNIFEPFVTTKETGTGLGLYVSKNTIEKHGGTLTCQSNDEWTVFTIILPLK</sequence>
<dbReference type="PROSITE" id="PS50109">
    <property type="entry name" value="HIS_KIN"/>
    <property type="match status" value="1"/>
</dbReference>
<dbReference type="EMBL" id="MTLA01000336">
    <property type="protein sequence ID" value="OOP66285.1"/>
    <property type="molecule type" value="Genomic_DNA"/>
</dbReference>
<evidence type="ECO:0000256" key="7">
    <source>
        <dbReference type="ARBA" id="ARBA00022840"/>
    </source>
</evidence>
<dbReference type="AlphaFoldDB" id="A0A8E2I577"/>
<dbReference type="Gene3D" id="3.30.565.10">
    <property type="entry name" value="Histidine kinase-like ATPase, C-terminal domain"/>
    <property type="match status" value="1"/>
</dbReference>
<dbReference type="Pfam" id="PF09385">
    <property type="entry name" value="HisK_N"/>
    <property type="match status" value="1"/>
</dbReference>
<evidence type="ECO:0000259" key="9">
    <source>
        <dbReference type="PROSITE" id="PS50109"/>
    </source>
</evidence>
<evidence type="ECO:0000256" key="5">
    <source>
        <dbReference type="ARBA" id="ARBA00022741"/>
    </source>
</evidence>
<keyword evidence="6" id="KW-0418">Kinase</keyword>
<dbReference type="PANTHER" id="PTHR43065:SF10">
    <property type="entry name" value="PEROXIDE STRESS-ACTIVATED HISTIDINE KINASE MAK3"/>
    <property type="match status" value="1"/>
</dbReference>
<dbReference type="Gene3D" id="1.10.287.130">
    <property type="match status" value="1"/>
</dbReference>
<comment type="catalytic activity">
    <reaction evidence="1">
        <text>ATP + protein L-histidine = ADP + protein N-phospho-L-histidine.</text>
        <dbReference type="EC" id="2.7.13.3"/>
    </reaction>
</comment>
<keyword evidence="7" id="KW-0067">ATP-binding</keyword>
<keyword evidence="3" id="KW-0597">Phosphoprotein</keyword>
<evidence type="ECO:0000256" key="1">
    <source>
        <dbReference type="ARBA" id="ARBA00000085"/>
    </source>
</evidence>
<dbReference type="SMART" id="SM00388">
    <property type="entry name" value="HisKA"/>
    <property type="match status" value="1"/>
</dbReference>
<gene>
    <name evidence="10" type="ORF">BWZ43_21810</name>
</gene>
<proteinExistence type="predicted"/>
<comment type="caution">
    <text evidence="10">The sequence shown here is derived from an EMBL/GenBank/DDBJ whole genome shotgun (WGS) entry which is preliminary data.</text>
</comment>
<dbReference type="SUPFAM" id="SSF47384">
    <property type="entry name" value="Homodimeric domain of signal transducing histidine kinase"/>
    <property type="match status" value="1"/>
</dbReference>
<dbReference type="InterPro" id="IPR036890">
    <property type="entry name" value="HATPase_C_sf"/>
</dbReference>
<dbReference type="Gene3D" id="1.10.490.70">
    <property type="entry name" value="Histidine kinase N-terminal domain"/>
    <property type="match status" value="1"/>
</dbReference>
<dbReference type="InterPro" id="IPR005467">
    <property type="entry name" value="His_kinase_dom"/>
</dbReference>
<keyword evidence="5" id="KW-0547">Nucleotide-binding</keyword>
<dbReference type="PANTHER" id="PTHR43065">
    <property type="entry name" value="SENSOR HISTIDINE KINASE"/>
    <property type="match status" value="1"/>
</dbReference>
<evidence type="ECO:0000256" key="4">
    <source>
        <dbReference type="ARBA" id="ARBA00022679"/>
    </source>
</evidence>
<evidence type="ECO:0000256" key="2">
    <source>
        <dbReference type="ARBA" id="ARBA00012438"/>
    </source>
</evidence>
<dbReference type="CDD" id="cd00082">
    <property type="entry name" value="HisKA"/>
    <property type="match status" value="1"/>
</dbReference>
<evidence type="ECO:0000313" key="10">
    <source>
        <dbReference type="EMBL" id="OOP66285.1"/>
    </source>
</evidence>